<comment type="catalytic activity">
    <reaction evidence="5">
        <text>uridine(32) in tRNA + S-adenosyl-L-methionine = 2'-O-methyluridine(32) in tRNA + S-adenosyl-L-homocysteine + H(+)</text>
        <dbReference type="Rhea" id="RHEA:42936"/>
        <dbReference type="Rhea" id="RHEA-COMP:10107"/>
        <dbReference type="Rhea" id="RHEA-COMP:10290"/>
        <dbReference type="ChEBI" id="CHEBI:15378"/>
        <dbReference type="ChEBI" id="CHEBI:57856"/>
        <dbReference type="ChEBI" id="CHEBI:59789"/>
        <dbReference type="ChEBI" id="CHEBI:65315"/>
        <dbReference type="ChEBI" id="CHEBI:74478"/>
        <dbReference type="EC" id="2.1.1.200"/>
    </reaction>
</comment>
<comment type="catalytic activity">
    <reaction evidence="5">
        <text>cytidine(32) in tRNA + S-adenosyl-L-methionine = 2'-O-methylcytidine(32) in tRNA + S-adenosyl-L-homocysteine + H(+)</text>
        <dbReference type="Rhea" id="RHEA:42932"/>
        <dbReference type="Rhea" id="RHEA-COMP:10288"/>
        <dbReference type="Rhea" id="RHEA-COMP:10289"/>
        <dbReference type="ChEBI" id="CHEBI:15378"/>
        <dbReference type="ChEBI" id="CHEBI:57856"/>
        <dbReference type="ChEBI" id="CHEBI:59789"/>
        <dbReference type="ChEBI" id="CHEBI:74495"/>
        <dbReference type="ChEBI" id="CHEBI:82748"/>
        <dbReference type="EC" id="2.1.1.200"/>
    </reaction>
</comment>
<keyword evidence="5" id="KW-0819">tRNA processing</keyword>
<dbReference type="Gene3D" id="3.40.1280.10">
    <property type="match status" value="1"/>
</dbReference>
<protein>
    <recommendedName>
        <fullName evidence="5">tRNA (cytidine/uridine-2'-O-)-methyltransferase TrmJ</fullName>
        <ecNumber evidence="5">2.1.1.200</ecNumber>
    </recommendedName>
    <alternativeName>
        <fullName evidence="5">tRNA (cytidine(32)/uridine(32)-2'-O)-methyltransferase</fullName>
    </alternativeName>
    <alternativeName>
        <fullName evidence="5">tRNA Cm32/Um32 methyltransferase</fullName>
    </alternativeName>
</protein>
<comment type="subunit">
    <text evidence="5">Homodimer.</text>
</comment>
<comment type="subcellular location">
    <subcellularLocation>
        <location evidence="5">Cytoplasm</location>
    </subcellularLocation>
</comment>
<evidence type="ECO:0000313" key="7">
    <source>
        <dbReference type="EMBL" id="MCP1726268.1"/>
    </source>
</evidence>
<dbReference type="EMBL" id="JALJYF010000001">
    <property type="protein sequence ID" value="MCP1726268.1"/>
    <property type="molecule type" value="Genomic_DNA"/>
</dbReference>
<dbReference type="PANTHER" id="PTHR42786">
    <property type="entry name" value="TRNA/RRNA METHYLTRANSFERASE"/>
    <property type="match status" value="1"/>
</dbReference>
<dbReference type="Proteomes" id="UP001523550">
    <property type="component" value="Unassembled WGS sequence"/>
</dbReference>
<dbReference type="SUPFAM" id="SSF75217">
    <property type="entry name" value="alpha/beta knot"/>
    <property type="match status" value="1"/>
</dbReference>
<comment type="caution">
    <text evidence="7">The sequence shown here is derived from an EMBL/GenBank/DDBJ whole genome shotgun (WGS) entry which is preliminary data.</text>
</comment>
<dbReference type="NCBIfam" id="TIGR00050">
    <property type="entry name" value="rRNA_methyl_1"/>
    <property type="match status" value="1"/>
</dbReference>
<accession>A0ABT1G4Q0</accession>
<feature type="domain" description="tRNA/rRNA methyltransferase SpoU type" evidence="6">
    <location>
        <begin position="5"/>
        <end position="154"/>
    </location>
</feature>
<sequence>MRLDTRIVLVGTTHPGNIGSAARAMKTMGLHDLALVSPRKPPDDEARARASGALDVLENAQIHEDLDAAIADCHLVIGASARTRRLGAEPVAPPVAARSVVELPPGTRAAILLGRERTGLTNEELDRCHQLVHIPANPDYSSLNLAAATQVLSYELRMAALAATGETGLPEPSRRSQPTATAEELEHLYQHFESVLEELGFLDRSNPRQLMRRIRRLFGRALPDRNEVNIFRGILSAVQGRGSAPRRAAERRGQQDPD</sequence>
<dbReference type="CDD" id="cd18093">
    <property type="entry name" value="SpoU-like_TrmJ"/>
    <property type="match status" value="1"/>
</dbReference>
<dbReference type="Gene3D" id="1.10.8.590">
    <property type="match status" value="1"/>
</dbReference>
<dbReference type="PIRSF" id="PIRSF004808">
    <property type="entry name" value="LasT"/>
    <property type="match status" value="1"/>
</dbReference>
<dbReference type="RefSeq" id="WP_253444269.1">
    <property type="nucleotide sequence ID" value="NZ_JALJYF010000001.1"/>
</dbReference>
<dbReference type="InterPro" id="IPR029026">
    <property type="entry name" value="tRNA_m1G_MTases_N"/>
</dbReference>
<dbReference type="InterPro" id="IPR029028">
    <property type="entry name" value="Alpha/beta_knot_MTases"/>
</dbReference>
<proteinExistence type="inferred from homology"/>
<gene>
    <name evidence="5" type="primary">trmJ</name>
    <name evidence="7" type="ORF">J2T60_000233</name>
</gene>
<evidence type="ECO:0000259" key="6">
    <source>
        <dbReference type="Pfam" id="PF00588"/>
    </source>
</evidence>
<evidence type="ECO:0000256" key="4">
    <source>
        <dbReference type="ARBA" id="ARBA00022691"/>
    </source>
</evidence>
<evidence type="ECO:0000313" key="8">
    <source>
        <dbReference type="Proteomes" id="UP001523550"/>
    </source>
</evidence>
<dbReference type="InterPro" id="IPR001537">
    <property type="entry name" value="SpoU_MeTrfase"/>
</dbReference>
<evidence type="ECO:0000256" key="2">
    <source>
        <dbReference type="ARBA" id="ARBA00022603"/>
    </source>
</evidence>
<dbReference type="GO" id="GO:0008168">
    <property type="term" value="F:methyltransferase activity"/>
    <property type="evidence" value="ECO:0007669"/>
    <property type="project" value="UniProtKB-KW"/>
</dbReference>
<name>A0ABT1G4Q0_9GAMM</name>
<keyword evidence="8" id="KW-1185">Reference proteome</keyword>
<keyword evidence="3" id="KW-0808">Transferase</keyword>
<keyword evidence="5" id="KW-0963">Cytoplasm</keyword>
<organism evidence="7 8">
    <name type="scientific">Natronospira proteinivora</name>
    <dbReference type="NCBI Taxonomy" id="1807133"/>
    <lineage>
        <taxon>Bacteria</taxon>
        <taxon>Pseudomonadati</taxon>
        <taxon>Pseudomonadota</taxon>
        <taxon>Gammaproteobacteria</taxon>
        <taxon>Natronospirales</taxon>
        <taxon>Natronospiraceae</taxon>
        <taxon>Natronospira</taxon>
    </lineage>
</organism>
<evidence type="ECO:0000256" key="3">
    <source>
        <dbReference type="ARBA" id="ARBA00022679"/>
    </source>
</evidence>
<keyword evidence="4 5" id="KW-0949">S-adenosyl-L-methionine</keyword>
<comment type="function">
    <text evidence="5">Catalyzes the formation of 2'O-methylated cytidine (Cm32) or 2'O-methylated uridine (Um32) at position 32 in tRNA.</text>
</comment>
<dbReference type="GO" id="GO:0032259">
    <property type="term" value="P:methylation"/>
    <property type="evidence" value="ECO:0007669"/>
    <property type="project" value="UniProtKB-KW"/>
</dbReference>
<evidence type="ECO:0000256" key="1">
    <source>
        <dbReference type="ARBA" id="ARBA00007228"/>
    </source>
</evidence>
<dbReference type="PANTHER" id="PTHR42786:SF2">
    <property type="entry name" value="TRNA (CYTIDINE_URIDINE-2'-O-)-METHYLTRANSFERASE TRMJ"/>
    <property type="match status" value="1"/>
</dbReference>
<dbReference type="EC" id="2.1.1.200" evidence="5"/>
<dbReference type="Pfam" id="PF00588">
    <property type="entry name" value="SpoU_methylase"/>
    <property type="match status" value="1"/>
</dbReference>
<keyword evidence="2 5" id="KW-0489">Methyltransferase</keyword>
<reference evidence="7 8" key="1">
    <citation type="submission" date="2022-03" db="EMBL/GenBank/DDBJ databases">
        <title>Genomic Encyclopedia of Type Strains, Phase III (KMG-III): the genomes of soil and plant-associated and newly described type strains.</title>
        <authorList>
            <person name="Whitman W."/>
        </authorList>
    </citation>
    <scope>NUCLEOTIDE SEQUENCE [LARGE SCALE GENOMIC DNA]</scope>
    <source>
        <strain evidence="7 8">BSker1</strain>
    </source>
</reference>
<dbReference type="InterPro" id="IPR004384">
    <property type="entry name" value="RNA_MeTrfase_TrmJ/LasT"/>
</dbReference>
<evidence type="ECO:0000256" key="5">
    <source>
        <dbReference type="RuleBase" id="RU362024"/>
    </source>
</evidence>
<comment type="similarity">
    <text evidence="1">Belongs to the class IV-like SAM-binding methyltransferase superfamily. RNA methyltransferase TrmH family.</text>
</comment>